<name>A0ABN0YEA8_9ACTN</name>
<dbReference type="Proteomes" id="UP001500879">
    <property type="component" value="Unassembled WGS sequence"/>
</dbReference>
<dbReference type="RefSeq" id="WP_344020606.1">
    <property type="nucleotide sequence ID" value="NZ_BAAABX010000010.1"/>
</dbReference>
<proteinExistence type="predicted"/>
<comment type="caution">
    <text evidence="1">The sequence shown here is derived from an EMBL/GenBank/DDBJ whole genome shotgun (WGS) entry which is preliminary data.</text>
</comment>
<reference evidence="1 2" key="1">
    <citation type="journal article" date="2019" name="Int. J. Syst. Evol. Microbiol.">
        <title>The Global Catalogue of Microorganisms (GCM) 10K type strain sequencing project: providing services to taxonomists for standard genome sequencing and annotation.</title>
        <authorList>
            <consortium name="The Broad Institute Genomics Platform"/>
            <consortium name="The Broad Institute Genome Sequencing Center for Infectious Disease"/>
            <person name="Wu L."/>
            <person name="Ma J."/>
        </authorList>
    </citation>
    <scope>NUCLEOTIDE SEQUENCE [LARGE SCALE GENOMIC DNA]</scope>
    <source>
        <strain evidence="1 2">JCM 4788</strain>
    </source>
</reference>
<dbReference type="InterPro" id="IPR045362">
    <property type="entry name" value="CIS_spike_tip"/>
</dbReference>
<gene>
    <name evidence="1" type="ORF">GCM10010357_11840</name>
</gene>
<evidence type="ECO:0000313" key="2">
    <source>
        <dbReference type="Proteomes" id="UP001500879"/>
    </source>
</evidence>
<keyword evidence="2" id="KW-1185">Reference proteome</keyword>
<dbReference type="EMBL" id="BAAABX010000010">
    <property type="protein sequence ID" value="GAA0392711.1"/>
    <property type="molecule type" value="Genomic_DNA"/>
</dbReference>
<dbReference type="Pfam" id="PF19267">
    <property type="entry name" value="CIS_spike_tip"/>
    <property type="match status" value="1"/>
</dbReference>
<accession>A0ABN0YEA8</accession>
<sequence length="142" mass="14971">MARLLRAGDLVIPQPTMVPTGMLIPVPTPLPGSAGFLVEHQPACVPDDIEQLRIYLSYSTPAYPVFGAGEARLKLTPRHLSAQARTNDGTKVVLDGGPLDLVFKPMLPASNPTGQTDPSTEYTGKAVFVLPPTRAVLAGAEG</sequence>
<organism evidence="1 2">
    <name type="scientific">Streptomyces luteireticuli</name>
    <dbReference type="NCBI Taxonomy" id="173858"/>
    <lineage>
        <taxon>Bacteria</taxon>
        <taxon>Bacillati</taxon>
        <taxon>Actinomycetota</taxon>
        <taxon>Actinomycetes</taxon>
        <taxon>Kitasatosporales</taxon>
        <taxon>Streptomycetaceae</taxon>
        <taxon>Streptomyces</taxon>
    </lineage>
</organism>
<evidence type="ECO:0000313" key="1">
    <source>
        <dbReference type="EMBL" id="GAA0392711.1"/>
    </source>
</evidence>
<protein>
    <submittedName>
        <fullName evidence="1">Uncharacterized protein</fullName>
    </submittedName>
</protein>